<dbReference type="STRING" id="996637.SGM_2772"/>
<name>F3NI08_9ACTN</name>
<feature type="compositionally biased region" description="Basic and acidic residues" evidence="4">
    <location>
        <begin position="32"/>
        <end position="42"/>
    </location>
</feature>
<dbReference type="GO" id="GO:0016491">
    <property type="term" value="F:oxidoreductase activity"/>
    <property type="evidence" value="ECO:0007669"/>
    <property type="project" value="UniProtKB-KW"/>
</dbReference>
<evidence type="ECO:0000256" key="4">
    <source>
        <dbReference type="SAM" id="MobiDB-lite"/>
    </source>
</evidence>
<dbReference type="SUPFAM" id="SSF51735">
    <property type="entry name" value="NAD(P)-binding Rossmann-fold domains"/>
    <property type="match status" value="1"/>
</dbReference>
<dbReference type="PRINTS" id="PR00080">
    <property type="entry name" value="SDRFAMILY"/>
</dbReference>
<keyword evidence="6" id="KW-1185">Reference proteome</keyword>
<dbReference type="Gene3D" id="3.40.50.720">
    <property type="entry name" value="NAD(P)-binding Rossmann-like Domain"/>
    <property type="match status" value="1"/>
</dbReference>
<dbReference type="Pfam" id="PF00106">
    <property type="entry name" value="adh_short"/>
    <property type="match status" value="1"/>
</dbReference>
<dbReference type="Proteomes" id="UP000003022">
    <property type="component" value="Unassembled WGS sequence"/>
</dbReference>
<evidence type="ECO:0000256" key="1">
    <source>
        <dbReference type="ARBA" id="ARBA00006484"/>
    </source>
</evidence>
<dbReference type="EMBL" id="AEYX01000034">
    <property type="protein sequence ID" value="EGG47048.1"/>
    <property type="molecule type" value="Genomic_DNA"/>
</dbReference>
<dbReference type="PANTHER" id="PTHR43086:SF3">
    <property type="entry name" value="NADP-DEPENDENT 3-HYDROXY ACID DEHYDROGENASE YDFG"/>
    <property type="match status" value="1"/>
</dbReference>
<accession>F3NI08</accession>
<evidence type="ECO:0000256" key="3">
    <source>
        <dbReference type="RuleBase" id="RU000363"/>
    </source>
</evidence>
<dbReference type="InterPro" id="IPR002347">
    <property type="entry name" value="SDR_fam"/>
</dbReference>
<keyword evidence="2" id="KW-0560">Oxidoreductase</keyword>
<evidence type="ECO:0000313" key="5">
    <source>
        <dbReference type="EMBL" id="EGG47048.1"/>
    </source>
</evidence>
<gene>
    <name evidence="5" type="ORF">SGM_2772</name>
</gene>
<reference evidence="5 6" key="1">
    <citation type="journal article" date="2011" name="J. Bacteriol.">
        <title>Draft genome sequence of the marine bacterium Streptomyces griseoaurantiacus M045, which produces novel manumycin-type antibiotics with a pABA core component.</title>
        <authorList>
            <person name="Li F."/>
            <person name="Jiang P."/>
            <person name="Zheng H."/>
            <person name="Wang S."/>
            <person name="Zhao G."/>
            <person name="Qin S."/>
            <person name="Liu Z."/>
        </authorList>
    </citation>
    <scope>NUCLEOTIDE SEQUENCE [LARGE SCALE GENOMIC DNA]</scope>
    <source>
        <strain evidence="5 6">M045</strain>
    </source>
</reference>
<evidence type="ECO:0000313" key="6">
    <source>
        <dbReference type="Proteomes" id="UP000003022"/>
    </source>
</evidence>
<sequence length="330" mass="33816">MRRVSRGRSVGRGGGGTRDTKGTRGHGAGHGGEGDTRDEHTSTRSAGTAKGEPMDGRGNGRTSGQEGRGTALVTGASSGIGAAYAERLAADGWDTVLVARRADRLEDLAARLRAETGTEAEPLVADLASPDGLARVTARVARGDVGFLLNNAGINGYGPFAELEPALMAKVLHVNVLAVTALTRAAVPVMLEHGRGTVVNVASQLAFAGALPPRPLPERAVYGGSKGYVVTFTRTLAAELGGTPLRVQVLCPGLTATEFHLSRGETPVPGREQAVHEEGGMPVGEVIDASLRDLEKGTVVCVPGVEGASPVVTLEAAELAIRSASRGTLA</sequence>
<dbReference type="eggNOG" id="COG0300">
    <property type="taxonomic scope" value="Bacteria"/>
</dbReference>
<dbReference type="PRINTS" id="PR00081">
    <property type="entry name" value="GDHRDH"/>
</dbReference>
<dbReference type="AlphaFoldDB" id="F3NI08"/>
<organism evidence="5 6">
    <name type="scientific">Streptomyces griseoaurantiacus M045</name>
    <dbReference type="NCBI Taxonomy" id="996637"/>
    <lineage>
        <taxon>Bacteria</taxon>
        <taxon>Bacillati</taxon>
        <taxon>Actinomycetota</taxon>
        <taxon>Actinomycetes</taxon>
        <taxon>Kitasatosporales</taxon>
        <taxon>Streptomycetaceae</taxon>
        <taxon>Streptomyces</taxon>
        <taxon>Streptomyces aurantiacus group</taxon>
    </lineage>
</organism>
<protein>
    <submittedName>
        <fullName evidence="5">Dehydrogenase</fullName>
    </submittedName>
</protein>
<feature type="region of interest" description="Disordered" evidence="4">
    <location>
        <begin position="1"/>
        <end position="73"/>
    </location>
</feature>
<dbReference type="CDD" id="cd05233">
    <property type="entry name" value="SDR_c"/>
    <property type="match status" value="1"/>
</dbReference>
<comment type="similarity">
    <text evidence="1 3">Belongs to the short-chain dehydrogenases/reductases (SDR) family.</text>
</comment>
<dbReference type="PANTHER" id="PTHR43086">
    <property type="entry name" value="VERY-LONG-CHAIN 3-OXOOACYL-COA REDUCTASE"/>
    <property type="match status" value="1"/>
</dbReference>
<dbReference type="InterPro" id="IPR036291">
    <property type="entry name" value="NAD(P)-bd_dom_sf"/>
</dbReference>
<evidence type="ECO:0000256" key="2">
    <source>
        <dbReference type="ARBA" id="ARBA00023002"/>
    </source>
</evidence>
<comment type="caution">
    <text evidence="5">The sequence shown here is derived from an EMBL/GenBank/DDBJ whole genome shotgun (WGS) entry which is preliminary data.</text>
</comment>
<proteinExistence type="inferred from homology"/>